<dbReference type="InParanoid" id="A0A165E5T8"/>
<keyword evidence="1" id="KW-1133">Transmembrane helix</keyword>
<keyword evidence="1" id="KW-0472">Membrane</keyword>
<accession>A0A165E5T8</accession>
<dbReference type="Proteomes" id="UP000077266">
    <property type="component" value="Unassembled WGS sequence"/>
</dbReference>
<evidence type="ECO:0000256" key="1">
    <source>
        <dbReference type="SAM" id="Phobius"/>
    </source>
</evidence>
<reference evidence="2 3" key="1">
    <citation type="journal article" date="2016" name="Mol. Biol. Evol.">
        <title>Comparative Genomics of Early-Diverging Mushroom-Forming Fungi Provides Insights into the Origins of Lignocellulose Decay Capabilities.</title>
        <authorList>
            <person name="Nagy L.G."/>
            <person name="Riley R."/>
            <person name="Tritt A."/>
            <person name="Adam C."/>
            <person name="Daum C."/>
            <person name="Floudas D."/>
            <person name="Sun H."/>
            <person name="Yadav J.S."/>
            <person name="Pangilinan J."/>
            <person name="Larsson K.H."/>
            <person name="Matsuura K."/>
            <person name="Barry K."/>
            <person name="Labutti K."/>
            <person name="Kuo R."/>
            <person name="Ohm R.A."/>
            <person name="Bhattacharya S.S."/>
            <person name="Shirouzu T."/>
            <person name="Yoshinaga Y."/>
            <person name="Martin F.M."/>
            <person name="Grigoriev I.V."/>
            <person name="Hibbett D.S."/>
        </authorList>
    </citation>
    <scope>NUCLEOTIDE SEQUENCE [LARGE SCALE GENOMIC DNA]</scope>
    <source>
        <strain evidence="2 3">HHB12029</strain>
    </source>
</reference>
<evidence type="ECO:0000313" key="3">
    <source>
        <dbReference type="Proteomes" id="UP000077266"/>
    </source>
</evidence>
<evidence type="ECO:0000313" key="2">
    <source>
        <dbReference type="EMBL" id="KZV86134.1"/>
    </source>
</evidence>
<dbReference type="EMBL" id="KV426165">
    <property type="protein sequence ID" value="KZV86134.1"/>
    <property type="molecule type" value="Genomic_DNA"/>
</dbReference>
<protein>
    <submittedName>
        <fullName evidence="2">Uncharacterized protein</fullName>
    </submittedName>
</protein>
<name>A0A165E5T8_EXIGL</name>
<dbReference type="AlphaFoldDB" id="A0A165E5T8"/>
<proteinExistence type="predicted"/>
<keyword evidence="3" id="KW-1185">Reference proteome</keyword>
<feature type="transmembrane region" description="Helical" evidence="1">
    <location>
        <begin position="6"/>
        <end position="27"/>
    </location>
</feature>
<sequence>MNHSDIFVTVLLSLVCVALCWLVVFVIHHRRRVNAWIMRPRRGYRRDHDVDNVELGLLVPRASSPSLPPPAPAYAALPRRGEQALGIGDASPAYAAARVQQPHLYE</sequence>
<organism evidence="2 3">
    <name type="scientific">Exidia glandulosa HHB12029</name>
    <dbReference type="NCBI Taxonomy" id="1314781"/>
    <lineage>
        <taxon>Eukaryota</taxon>
        <taxon>Fungi</taxon>
        <taxon>Dikarya</taxon>
        <taxon>Basidiomycota</taxon>
        <taxon>Agaricomycotina</taxon>
        <taxon>Agaricomycetes</taxon>
        <taxon>Auriculariales</taxon>
        <taxon>Exidiaceae</taxon>
        <taxon>Exidia</taxon>
    </lineage>
</organism>
<gene>
    <name evidence="2" type="ORF">EXIGLDRAFT_725130</name>
</gene>
<keyword evidence="1" id="KW-0812">Transmembrane</keyword>